<evidence type="ECO:0000256" key="1">
    <source>
        <dbReference type="ARBA" id="ARBA00000085"/>
    </source>
</evidence>
<dbReference type="PANTHER" id="PTHR45528">
    <property type="entry name" value="SENSOR HISTIDINE KINASE CPXA"/>
    <property type="match status" value="1"/>
</dbReference>
<comment type="catalytic activity">
    <reaction evidence="1">
        <text>ATP + protein L-histidine = ADP + protein N-phospho-L-histidine.</text>
        <dbReference type="EC" id="2.7.13.3"/>
    </reaction>
</comment>
<evidence type="ECO:0000256" key="6">
    <source>
        <dbReference type="ARBA" id="ARBA00022777"/>
    </source>
</evidence>
<evidence type="ECO:0000256" key="4">
    <source>
        <dbReference type="ARBA" id="ARBA00022553"/>
    </source>
</evidence>
<dbReference type="EC" id="2.7.13.3" evidence="3"/>
<keyword evidence="8" id="KW-1133">Transmembrane helix</keyword>
<evidence type="ECO:0000256" key="8">
    <source>
        <dbReference type="SAM" id="Phobius"/>
    </source>
</evidence>
<dbReference type="Pfam" id="PF00672">
    <property type="entry name" value="HAMP"/>
    <property type="match status" value="1"/>
</dbReference>
<dbReference type="GO" id="GO:0000155">
    <property type="term" value="F:phosphorelay sensor kinase activity"/>
    <property type="evidence" value="ECO:0007669"/>
    <property type="project" value="TreeGrafter"/>
</dbReference>
<keyword evidence="6" id="KW-0418">Kinase</keyword>
<dbReference type="SUPFAM" id="SSF158472">
    <property type="entry name" value="HAMP domain-like"/>
    <property type="match status" value="1"/>
</dbReference>
<keyword evidence="8" id="KW-0812">Transmembrane</keyword>
<evidence type="ECO:0000256" key="3">
    <source>
        <dbReference type="ARBA" id="ARBA00012438"/>
    </source>
</evidence>
<dbReference type="InterPro" id="IPR003660">
    <property type="entry name" value="HAMP_dom"/>
</dbReference>
<evidence type="ECO:0000256" key="2">
    <source>
        <dbReference type="ARBA" id="ARBA00004141"/>
    </source>
</evidence>
<dbReference type="CDD" id="cd12912">
    <property type="entry name" value="PDC2_MCP_like"/>
    <property type="match status" value="1"/>
</dbReference>
<reference evidence="10" key="1">
    <citation type="journal article" date="2020" name="mSystems">
        <title>Genome- and Community-Level Interaction Insights into Carbon Utilization and Element Cycling Functions of Hydrothermarchaeota in Hydrothermal Sediment.</title>
        <authorList>
            <person name="Zhou Z."/>
            <person name="Liu Y."/>
            <person name="Xu W."/>
            <person name="Pan J."/>
            <person name="Luo Z.H."/>
            <person name="Li M."/>
        </authorList>
    </citation>
    <scope>NUCLEOTIDE SEQUENCE [LARGE SCALE GENOMIC DNA]</scope>
    <source>
        <strain evidence="10">HyVt-233</strain>
    </source>
</reference>
<evidence type="ECO:0000256" key="7">
    <source>
        <dbReference type="ARBA" id="ARBA00023136"/>
    </source>
</evidence>
<protein>
    <recommendedName>
        <fullName evidence="3">histidine kinase</fullName>
        <ecNumber evidence="3">2.7.13.3</ecNumber>
    </recommendedName>
</protein>
<keyword evidence="4" id="KW-0597">Phosphoprotein</keyword>
<organism evidence="10">
    <name type="scientific">Desulfofervidus auxilii</name>
    <dbReference type="NCBI Taxonomy" id="1621989"/>
    <lineage>
        <taxon>Bacteria</taxon>
        <taxon>Pseudomonadati</taxon>
        <taxon>Thermodesulfobacteriota</taxon>
        <taxon>Candidatus Desulfofervidia</taxon>
        <taxon>Candidatus Desulfofervidales</taxon>
        <taxon>Candidatus Desulfofervidaceae</taxon>
        <taxon>Candidatus Desulfofervidus</taxon>
    </lineage>
</organism>
<dbReference type="Gene3D" id="3.30.450.20">
    <property type="entry name" value="PAS domain"/>
    <property type="match status" value="1"/>
</dbReference>
<evidence type="ECO:0000313" key="10">
    <source>
        <dbReference type="EMBL" id="HDD45181.1"/>
    </source>
</evidence>
<dbReference type="InterPro" id="IPR050398">
    <property type="entry name" value="HssS/ArlS-like"/>
</dbReference>
<keyword evidence="7 8" id="KW-0472">Membrane</keyword>
<dbReference type="EMBL" id="DRBS01000372">
    <property type="protein sequence ID" value="HDD45181.1"/>
    <property type="molecule type" value="Genomic_DNA"/>
</dbReference>
<evidence type="ECO:0000259" key="9">
    <source>
        <dbReference type="PROSITE" id="PS50885"/>
    </source>
</evidence>
<feature type="transmembrane region" description="Helical" evidence="8">
    <location>
        <begin position="211"/>
        <end position="235"/>
    </location>
</feature>
<dbReference type="GO" id="GO:0005886">
    <property type="term" value="C:plasma membrane"/>
    <property type="evidence" value="ECO:0007669"/>
    <property type="project" value="TreeGrafter"/>
</dbReference>
<gene>
    <name evidence="10" type="ORF">ENG63_10040</name>
</gene>
<dbReference type="InterPro" id="IPR004010">
    <property type="entry name" value="Double_Cache_2"/>
</dbReference>
<proteinExistence type="predicted"/>
<dbReference type="CDD" id="cd06225">
    <property type="entry name" value="HAMP"/>
    <property type="match status" value="1"/>
</dbReference>
<dbReference type="AlphaFoldDB" id="A0A7C0Y5W1"/>
<comment type="subcellular location">
    <subcellularLocation>
        <location evidence="2">Membrane</location>
        <topology evidence="2">Multi-pass membrane protein</topology>
    </subcellularLocation>
</comment>
<name>A0A7C0Y5W1_DESA2</name>
<keyword evidence="5" id="KW-0808">Transferase</keyword>
<dbReference type="Gene3D" id="6.10.340.10">
    <property type="match status" value="1"/>
</dbReference>
<feature type="domain" description="HAMP" evidence="9">
    <location>
        <begin position="235"/>
        <end position="287"/>
    </location>
</feature>
<dbReference type="Pfam" id="PF08269">
    <property type="entry name" value="dCache_2"/>
    <property type="match status" value="1"/>
</dbReference>
<dbReference type="PROSITE" id="PS50885">
    <property type="entry name" value="HAMP"/>
    <property type="match status" value="1"/>
</dbReference>
<evidence type="ECO:0000256" key="5">
    <source>
        <dbReference type="ARBA" id="ARBA00022679"/>
    </source>
</evidence>
<sequence length="295" mass="33720">MSLKTKFVLVFLIVSLLPLFMAAGAGYYHIKRTGETSLSYTAKSLRNLGEILLEQKVEDIVRMLDFYIQVQVRKKAGIKINWDELQYDPAFVQIGVQTIGKTGYSFIQKVEGDKIIIFTHPNPKFIGKNLSTFKEKNPQLWRIVKGPKPGQRFSEGYYPWKEPNGKIEDKFMVVMPVPDTPFMVAATIYTKEIEAPLEKFKTKLLQTQKQFLWQFILGGIITTIIIIAIAILFALHLVKPILHLTDVAERISLGELNVPIEITSTDEIGDLADALRRMQASLRKAIQRLQRRQKI</sequence>
<accession>A0A7C0Y5W1</accession>
<comment type="caution">
    <text evidence="10">The sequence shown here is derived from an EMBL/GenBank/DDBJ whole genome shotgun (WGS) entry which is preliminary data.</text>
</comment>
<dbReference type="PANTHER" id="PTHR45528:SF10">
    <property type="entry name" value="METHYL-ACCEPTING CHEMOTAXIS PROTEIN"/>
    <property type="match status" value="1"/>
</dbReference>
<dbReference type="SMART" id="SM00304">
    <property type="entry name" value="HAMP"/>
    <property type="match status" value="1"/>
</dbReference>
<dbReference type="Proteomes" id="UP000886289">
    <property type="component" value="Unassembled WGS sequence"/>
</dbReference>